<feature type="chain" id="PRO_5046589759" evidence="1">
    <location>
        <begin position="22"/>
        <end position="188"/>
    </location>
</feature>
<accession>A0ABU3CJM4</accession>
<comment type="caution">
    <text evidence="2">The sequence shown here is derived from an EMBL/GenBank/DDBJ whole genome shotgun (WGS) entry which is preliminary data.</text>
</comment>
<protein>
    <submittedName>
        <fullName evidence="2">Uncharacterized protein</fullName>
    </submittedName>
</protein>
<sequence length="188" mass="20715">MKYLTFIVILFCLLTAQVVQGQTETKKISSKIEEAMSAAPSSISKNATILGYPTEPGGQNIVLRKGTNGWTCRPDNPHIPGNNPMCVDSQVFELLSAAAEKRDPNITQTGFGYFLQGGHGRSNLNPWDTSPTPENEWMEHQVPHIVVVLPDKSILEGLPTKMNNGGPWVMWDGTPYAHIMIPVPEYNP</sequence>
<reference evidence="2 3" key="1">
    <citation type="submission" date="2023-09" db="EMBL/GenBank/DDBJ databases">
        <authorList>
            <person name="Rey-Velasco X."/>
        </authorList>
    </citation>
    <scope>NUCLEOTIDE SEQUENCE [LARGE SCALE GENOMIC DNA]</scope>
    <source>
        <strain evidence="2 3">F260</strain>
    </source>
</reference>
<keyword evidence="1" id="KW-0732">Signal</keyword>
<dbReference type="Proteomes" id="UP001245285">
    <property type="component" value="Unassembled WGS sequence"/>
</dbReference>
<evidence type="ECO:0000256" key="1">
    <source>
        <dbReference type="SAM" id="SignalP"/>
    </source>
</evidence>
<proteinExistence type="predicted"/>
<evidence type="ECO:0000313" key="3">
    <source>
        <dbReference type="Proteomes" id="UP001245285"/>
    </source>
</evidence>
<organism evidence="2 3">
    <name type="scientific">Autumnicola lenta</name>
    <dbReference type="NCBI Taxonomy" id="3075593"/>
    <lineage>
        <taxon>Bacteria</taxon>
        <taxon>Pseudomonadati</taxon>
        <taxon>Bacteroidota</taxon>
        <taxon>Flavobacteriia</taxon>
        <taxon>Flavobacteriales</taxon>
        <taxon>Flavobacteriaceae</taxon>
        <taxon>Autumnicola</taxon>
    </lineage>
</organism>
<dbReference type="RefSeq" id="WP_311494677.1">
    <property type="nucleotide sequence ID" value="NZ_JAVRHO010000008.1"/>
</dbReference>
<gene>
    <name evidence="2" type="ORF">RM545_07405</name>
</gene>
<evidence type="ECO:0000313" key="2">
    <source>
        <dbReference type="EMBL" id="MDT0646511.1"/>
    </source>
</evidence>
<dbReference type="EMBL" id="JAVRHO010000008">
    <property type="protein sequence ID" value="MDT0646511.1"/>
    <property type="molecule type" value="Genomic_DNA"/>
</dbReference>
<keyword evidence="3" id="KW-1185">Reference proteome</keyword>
<name>A0ABU3CJM4_9FLAO</name>
<feature type="signal peptide" evidence="1">
    <location>
        <begin position="1"/>
        <end position="21"/>
    </location>
</feature>